<dbReference type="EMBL" id="BAABGY010000016">
    <property type="protein sequence ID" value="GAA4343199.1"/>
    <property type="molecule type" value="Genomic_DNA"/>
</dbReference>
<gene>
    <name evidence="2" type="ORF">GCM10023184_43370</name>
</gene>
<dbReference type="Proteomes" id="UP001501725">
    <property type="component" value="Unassembled WGS sequence"/>
</dbReference>
<feature type="region of interest" description="Disordered" evidence="1">
    <location>
        <begin position="128"/>
        <end position="149"/>
    </location>
</feature>
<evidence type="ECO:0000313" key="2">
    <source>
        <dbReference type="EMBL" id="GAA4343199.1"/>
    </source>
</evidence>
<evidence type="ECO:0000313" key="3">
    <source>
        <dbReference type="Proteomes" id="UP001501725"/>
    </source>
</evidence>
<reference evidence="3" key="1">
    <citation type="journal article" date="2019" name="Int. J. Syst. Evol. Microbiol.">
        <title>The Global Catalogue of Microorganisms (GCM) 10K type strain sequencing project: providing services to taxonomists for standard genome sequencing and annotation.</title>
        <authorList>
            <consortium name="The Broad Institute Genomics Platform"/>
            <consortium name="The Broad Institute Genome Sequencing Center for Infectious Disease"/>
            <person name="Wu L."/>
            <person name="Ma J."/>
        </authorList>
    </citation>
    <scope>NUCLEOTIDE SEQUENCE [LARGE SCALE GENOMIC DNA]</scope>
    <source>
        <strain evidence="3">JCM 17919</strain>
    </source>
</reference>
<accession>A0ABP8HRG4</accession>
<organism evidence="2 3">
    <name type="scientific">Flaviaesturariibacter amylovorans</name>
    <dbReference type="NCBI Taxonomy" id="1084520"/>
    <lineage>
        <taxon>Bacteria</taxon>
        <taxon>Pseudomonadati</taxon>
        <taxon>Bacteroidota</taxon>
        <taxon>Chitinophagia</taxon>
        <taxon>Chitinophagales</taxon>
        <taxon>Chitinophagaceae</taxon>
        <taxon>Flaviaestuariibacter</taxon>
    </lineage>
</organism>
<dbReference type="RefSeq" id="WP_345258065.1">
    <property type="nucleotide sequence ID" value="NZ_BAABGY010000016.1"/>
</dbReference>
<evidence type="ECO:0008006" key="4">
    <source>
        <dbReference type="Google" id="ProtNLM"/>
    </source>
</evidence>
<comment type="caution">
    <text evidence="2">The sequence shown here is derived from an EMBL/GenBank/DDBJ whole genome shotgun (WGS) entry which is preliminary data.</text>
</comment>
<protein>
    <recommendedName>
        <fullName evidence="4">Type VI secretion system baseplate subunit TssK</fullName>
    </recommendedName>
</protein>
<name>A0ABP8HRG4_9BACT</name>
<evidence type="ECO:0000256" key="1">
    <source>
        <dbReference type="SAM" id="MobiDB-lite"/>
    </source>
</evidence>
<keyword evidence="3" id="KW-1185">Reference proteome</keyword>
<proteinExistence type="predicted"/>
<sequence>MNPYIKYQATNWIDGMKIHKQHFVDSENALLDAIRDANSIARTPYSFGLLSPGPGDKKSVEVKVLKAQSSDFKISLTLCRAVTIGGIRIEILPQDNLEIFCEDRLDHVSMAVGNSRPESFMAILTANPFNRQPAGDPDPSETPPRNPYTRPRYEMHIIAEEDIAVHELGAFHIPVARFERRGDEVVLDNHYIPPCATIKGHPAMVQHYNTLGTLFSSIQEYSTSIVQKIVAKSQNTPLAQNVRKLCAASTHYIASIFFAYRNIWPHHSPVYIAEGAAQLANWLKVELDFMPEKEKEEMLQYFKEWNEINPSAFEDMLANAMELQYDHFNIQRSFGPVFLFLSRWKDLLEKLNELELIGRRKEKDFILREQTQARKKGFSLLD</sequence>